<dbReference type="InterPro" id="IPR036457">
    <property type="entry name" value="PPM-type-like_dom_sf"/>
</dbReference>
<protein>
    <submittedName>
        <fullName evidence="5">Protein phosphatase 2C-like domain-containing protein 1</fullName>
    </submittedName>
</protein>
<dbReference type="CTD" id="151649"/>
<dbReference type="Pfam" id="PF00481">
    <property type="entry name" value="PP2C"/>
    <property type="match status" value="1"/>
</dbReference>
<feature type="compositionally biased region" description="Polar residues" evidence="2">
    <location>
        <begin position="675"/>
        <end position="693"/>
    </location>
</feature>
<keyword evidence="4" id="KW-1185">Reference proteome</keyword>
<gene>
    <name evidence="5" type="primary">PP2D1</name>
</gene>
<dbReference type="PANTHER" id="PTHR13832:SF837">
    <property type="entry name" value="PROTEIN PHOSPHATASE 2C-LIKE DOMAIN-CONTAINING PROTEIN 1"/>
    <property type="match status" value="1"/>
</dbReference>
<evidence type="ECO:0000256" key="2">
    <source>
        <dbReference type="SAM" id="MobiDB-lite"/>
    </source>
</evidence>
<dbReference type="InterPro" id="IPR015655">
    <property type="entry name" value="PP2C"/>
</dbReference>
<evidence type="ECO:0000256" key="1">
    <source>
        <dbReference type="ARBA" id="ARBA00006702"/>
    </source>
</evidence>
<name>A0A6J1UNV5_9SAUR</name>
<dbReference type="GeneID" id="113415988"/>
<dbReference type="Proteomes" id="UP000504612">
    <property type="component" value="Unplaced"/>
</dbReference>
<sequence>MTYQTELQNSETSEEEQKLQNSESCKEEQDLAKMLIIDFKKIESLNIKIPCSICEEMVYISQLFHHKKVHQAQAVLNYQWPYVEPIDIKKIILRRKQLILRLQKTAQYPEREIEKIGCSIDLLKESIKIAPYFCIDNVVQSSVYIKDVSNPLIKAIAICQDKNAVWHTEMEDVFIVLDNYGHKRDTCLLGLFDGNNGISAAQLTSDELPLLLLDQLSHNDSSYQISDAEKNILHSFCTIFKEDYELKEQVFSVAEARSQNSQPNKYEWIHRAFAKAFWRMDRLLRLGRGEVSKVRWSSCTTAICLVEMAGNIKQNQEEQEGEETVETINDNEEQNFLQHEKGLPEPNRIMIRRIIEQEEHKIMEQQEEKSLGRVSDGEDQNNTEQGAGSLTEHPREVFTSINDGIKKSIIVSEDNEQLAKNKDEIQEEVWIENKENSDEIAGMMHIANIESVLTQHKQYLYLKSDYILSSKLYDFFLNLGNVHAVLCKNGKSYWLTKEHSTYCKEERRRILQNGGSISSNEPKGLIEGLIKNTRGFGHHGNPKIKKTVIPVPNTISFSFDNSCQFFIIATNGLWEVLDKNEVVLLTITLFSAYLAKYQHAQLMKRYTPQTSKLSLEDQFYSWYMDSDLFSESDLGNEEETEPSFQLKLPINNSTEEKVVLSNSCTISTKQLSENSLETSANVPTSSKQNTSPDTKVIQKENKKNSEDLISENNEFLQISEDSETDSRTFYNLAAKYITKHLVKAALKAGSRNNVSVLLALLNGCDNIPTDVLMGKTE</sequence>
<dbReference type="AlphaFoldDB" id="A0A6J1UNV5"/>
<feature type="region of interest" description="Disordered" evidence="2">
    <location>
        <begin position="1"/>
        <end position="23"/>
    </location>
</feature>
<dbReference type="GO" id="GO:0004722">
    <property type="term" value="F:protein serine/threonine phosphatase activity"/>
    <property type="evidence" value="ECO:0007669"/>
    <property type="project" value="InterPro"/>
</dbReference>
<dbReference type="InterPro" id="IPR001932">
    <property type="entry name" value="PPM-type_phosphatase-like_dom"/>
</dbReference>
<dbReference type="SUPFAM" id="SSF81606">
    <property type="entry name" value="PP2C-like"/>
    <property type="match status" value="2"/>
</dbReference>
<evidence type="ECO:0000313" key="5">
    <source>
        <dbReference type="RefSeq" id="XP_026529424.1"/>
    </source>
</evidence>
<organism evidence="4 5">
    <name type="scientific">Notechis scutatus</name>
    <name type="common">mainland tiger snake</name>
    <dbReference type="NCBI Taxonomy" id="8663"/>
    <lineage>
        <taxon>Eukaryota</taxon>
        <taxon>Metazoa</taxon>
        <taxon>Chordata</taxon>
        <taxon>Craniata</taxon>
        <taxon>Vertebrata</taxon>
        <taxon>Euteleostomi</taxon>
        <taxon>Lepidosauria</taxon>
        <taxon>Squamata</taxon>
        <taxon>Bifurcata</taxon>
        <taxon>Unidentata</taxon>
        <taxon>Episquamata</taxon>
        <taxon>Toxicofera</taxon>
        <taxon>Serpentes</taxon>
        <taxon>Colubroidea</taxon>
        <taxon>Elapidae</taxon>
        <taxon>Hydrophiinae</taxon>
        <taxon>Notechis</taxon>
    </lineage>
</organism>
<dbReference type="SMART" id="SM00332">
    <property type="entry name" value="PP2Cc"/>
    <property type="match status" value="1"/>
</dbReference>
<dbReference type="PANTHER" id="PTHR13832">
    <property type="entry name" value="PROTEIN PHOSPHATASE 2C"/>
    <property type="match status" value="1"/>
</dbReference>
<dbReference type="KEGG" id="nss:113415988"/>
<accession>A0A6J1UNV5</accession>
<feature type="domain" description="PPM-type phosphatase" evidence="3">
    <location>
        <begin position="155"/>
        <end position="761"/>
    </location>
</feature>
<dbReference type="CDD" id="cd00143">
    <property type="entry name" value="PP2Cc"/>
    <property type="match status" value="1"/>
</dbReference>
<evidence type="ECO:0000313" key="4">
    <source>
        <dbReference type="Proteomes" id="UP000504612"/>
    </source>
</evidence>
<feature type="region of interest" description="Disordered" evidence="2">
    <location>
        <begin position="367"/>
        <end position="393"/>
    </location>
</feature>
<dbReference type="Gene3D" id="3.60.40.10">
    <property type="entry name" value="PPM-type phosphatase domain"/>
    <property type="match status" value="2"/>
</dbReference>
<feature type="compositionally biased region" description="Polar residues" evidence="2">
    <location>
        <begin position="1"/>
        <end position="11"/>
    </location>
</feature>
<evidence type="ECO:0000259" key="3">
    <source>
        <dbReference type="PROSITE" id="PS51746"/>
    </source>
</evidence>
<dbReference type="RefSeq" id="XP_026529424.1">
    <property type="nucleotide sequence ID" value="XM_026673639.1"/>
</dbReference>
<comment type="similarity">
    <text evidence="1">Belongs to the PP2C family.</text>
</comment>
<feature type="region of interest" description="Disordered" evidence="2">
    <location>
        <begin position="675"/>
        <end position="704"/>
    </location>
</feature>
<dbReference type="PROSITE" id="PS51746">
    <property type="entry name" value="PPM_2"/>
    <property type="match status" value="1"/>
</dbReference>
<reference evidence="5" key="1">
    <citation type="submission" date="2025-08" db="UniProtKB">
        <authorList>
            <consortium name="RefSeq"/>
        </authorList>
    </citation>
    <scope>IDENTIFICATION</scope>
</reference>
<proteinExistence type="inferred from homology"/>